<dbReference type="OrthoDB" id="8251778at2"/>
<dbReference type="AlphaFoldDB" id="A0A562R9X8"/>
<gene>
    <name evidence="1" type="ORF">IQ16_05125</name>
</gene>
<dbReference type="EMBL" id="VLLA01000014">
    <property type="protein sequence ID" value="TWI65868.1"/>
    <property type="molecule type" value="Genomic_DNA"/>
</dbReference>
<evidence type="ECO:0000313" key="2">
    <source>
        <dbReference type="Proteomes" id="UP000316291"/>
    </source>
</evidence>
<proteinExistence type="predicted"/>
<name>A0A562R9X8_9BRAD</name>
<keyword evidence="2" id="KW-1185">Reference proteome</keyword>
<protein>
    <submittedName>
        <fullName evidence="1">Uncharacterized protein</fullName>
    </submittedName>
</protein>
<evidence type="ECO:0000313" key="1">
    <source>
        <dbReference type="EMBL" id="TWI65868.1"/>
    </source>
</evidence>
<comment type="caution">
    <text evidence="1">The sequence shown here is derived from an EMBL/GenBank/DDBJ whole genome shotgun (WGS) entry which is preliminary data.</text>
</comment>
<sequence>MADHNHISRVHYLAVELAAQNALMRELVAEAAKVLQLPVPDAFLGRKTQEPFPWEKPRA</sequence>
<organism evidence="1 2">
    <name type="scientific">Bradyrhizobium huanghuaihaiense</name>
    <dbReference type="NCBI Taxonomy" id="990078"/>
    <lineage>
        <taxon>Bacteria</taxon>
        <taxon>Pseudomonadati</taxon>
        <taxon>Pseudomonadota</taxon>
        <taxon>Alphaproteobacteria</taxon>
        <taxon>Hyphomicrobiales</taxon>
        <taxon>Nitrobacteraceae</taxon>
        <taxon>Bradyrhizobium</taxon>
    </lineage>
</organism>
<accession>A0A562R9X8</accession>
<dbReference type="RefSeq" id="WP_018642767.1">
    <property type="nucleotide sequence ID" value="NZ_VLLA01000014.1"/>
</dbReference>
<dbReference type="Proteomes" id="UP000316291">
    <property type="component" value="Unassembled WGS sequence"/>
</dbReference>
<reference evidence="1 2" key="1">
    <citation type="journal article" date="2015" name="Stand. Genomic Sci.">
        <title>Genomic Encyclopedia of Bacterial and Archaeal Type Strains, Phase III: the genomes of soil and plant-associated and newly described type strains.</title>
        <authorList>
            <person name="Whitman W.B."/>
            <person name="Woyke T."/>
            <person name="Klenk H.P."/>
            <person name="Zhou Y."/>
            <person name="Lilburn T.G."/>
            <person name="Beck B.J."/>
            <person name="De Vos P."/>
            <person name="Vandamme P."/>
            <person name="Eisen J.A."/>
            <person name="Garrity G."/>
            <person name="Hugenholtz P."/>
            <person name="Kyrpides N.C."/>
        </authorList>
    </citation>
    <scope>NUCLEOTIDE SEQUENCE [LARGE SCALE GENOMIC DNA]</scope>
    <source>
        <strain evidence="1 2">CGMCC 1.10948</strain>
    </source>
</reference>